<accession>A0AA88NA04</accession>
<proteinExistence type="predicted"/>
<comment type="caution">
    <text evidence="1">The sequence shown here is derived from an EMBL/GenBank/DDBJ whole genome shotgun (WGS) entry which is preliminary data.</text>
</comment>
<dbReference type="EMBL" id="JAVHJS010000008">
    <property type="protein sequence ID" value="KAK2849996.1"/>
    <property type="molecule type" value="Genomic_DNA"/>
</dbReference>
<name>A0AA88NA04_TACVA</name>
<evidence type="ECO:0000313" key="1">
    <source>
        <dbReference type="EMBL" id="KAK2849996.1"/>
    </source>
</evidence>
<reference evidence="1" key="1">
    <citation type="submission" date="2023-08" db="EMBL/GenBank/DDBJ databases">
        <title>Pelteobagrus vachellii genome.</title>
        <authorList>
            <person name="Liu H."/>
        </authorList>
    </citation>
    <scope>NUCLEOTIDE SEQUENCE</scope>
    <source>
        <strain evidence="1">PRFRI_2022a</strain>
        <tissue evidence="1">Muscle</tissue>
    </source>
</reference>
<dbReference type="AlphaFoldDB" id="A0AA88NA04"/>
<protein>
    <submittedName>
        <fullName evidence="1">Uncharacterized protein</fullName>
    </submittedName>
</protein>
<organism evidence="1 2">
    <name type="scientific">Tachysurus vachellii</name>
    <name type="common">Darkbarbel catfish</name>
    <name type="synonym">Pelteobagrus vachellii</name>
    <dbReference type="NCBI Taxonomy" id="175792"/>
    <lineage>
        <taxon>Eukaryota</taxon>
        <taxon>Metazoa</taxon>
        <taxon>Chordata</taxon>
        <taxon>Craniata</taxon>
        <taxon>Vertebrata</taxon>
        <taxon>Euteleostomi</taxon>
        <taxon>Actinopterygii</taxon>
        <taxon>Neopterygii</taxon>
        <taxon>Teleostei</taxon>
        <taxon>Ostariophysi</taxon>
        <taxon>Siluriformes</taxon>
        <taxon>Bagridae</taxon>
        <taxon>Tachysurus</taxon>
    </lineage>
</organism>
<dbReference type="Proteomes" id="UP001187315">
    <property type="component" value="Unassembled WGS sequence"/>
</dbReference>
<gene>
    <name evidence="1" type="ORF">Q7C36_008779</name>
</gene>
<keyword evidence="2" id="KW-1185">Reference proteome</keyword>
<sequence>MNRLSILYLTNVSKSCGEFFHLLNRIYPCRGNKVETRHQVFTEPEHILVLCLVVTSKKISLSEKQTTLLLMASQSTFKFS</sequence>
<evidence type="ECO:0000313" key="2">
    <source>
        <dbReference type="Proteomes" id="UP001187315"/>
    </source>
</evidence>